<accession>A0ABU7LMN8</accession>
<feature type="compositionally biased region" description="Acidic residues" evidence="5">
    <location>
        <begin position="179"/>
        <end position="205"/>
    </location>
</feature>
<keyword evidence="6" id="KW-0812">Transmembrane</keyword>
<evidence type="ECO:0000256" key="3">
    <source>
        <dbReference type="ARBA" id="ARBA00023200"/>
    </source>
</evidence>
<dbReference type="InterPro" id="IPR051018">
    <property type="entry name" value="Bacteriophage_GH24"/>
</dbReference>
<evidence type="ECO:0000256" key="2">
    <source>
        <dbReference type="ARBA" id="ARBA00022638"/>
    </source>
</evidence>
<keyword evidence="2 4" id="KW-0081">Bacteriolytic enzyme</keyword>
<organism evidence="7 8">
    <name type="scientific">Hyphobacterium lacteum</name>
    <dbReference type="NCBI Taxonomy" id="3116575"/>
    <lineage>
        <taxon>Bacteria</taxon>
        <taxon>Pseudomonadati</taxon>
        <taxon>Pseudomonadota</taxon>
        <taxon>Alphaproteobacteria</taxon>
        <taxon>Maricaulales</taxon>
        <taxon>Maricaulaceae</taxon>
        <taxon>Hyphobacterium</taxon>
    </lineage>
</organism>
<dbReference type="RefSeq" id="WP_330197830.1">
    <property type="nucleotide sequence ID" value="NZ_JAZDRP010000001.1"/>
</dbReference>
<comment type="caution">
    <text evidence="7">The sequence shown here is derived from an EMBL/GenBank/DDBJ whole genome shotgun (WGS) entry which is preliminary data.</text>
</comment>
<reference evidence="7 8" key="1">
    <citation type="submission" date="2024-01" db="EMBL/GenBank/DDBJ databases">
        <title>Hyphobacterium bacterium isolated from marine sediment.</title>
        <authorList>
            <person name="Zhao S."/>
        </authorList>
    </citation>
    <scope>NUCLEOTIDE SEQUENCE [LARGE SCALE GENOMIC DNA]</scope>
    <source>
        <strain evidence="8">HN65</strain>
    </source>
</reference>
<keyword evidence="6" id="KW-1133">Transmembrane helix</keyword>
<dbReference type="InterPro" id="IPR023346">
    <property type="entry name" value="Lysozyme-like_dom_sf"/>
</dbReference>
<feature type="transmembrane region" description="Helical" evidence="6">
    <location>
        <begin position="403"/>
        <end position="425"/>
    </location>
</feature>
<evidence type="ECO:0000256" key="1">
    <source>
        <dbReference type="ARBA" id="ARBA00022529"/>
    </source>
</evidence>
<dbReference type="InterPro" id="IPR033907">
    <property type="entry name" value="Endolysin_autolysin"/>
</dbReference>
<dbReference type="InterPro" id="IPR002196">
    <property type="entry name" value="Glyco_hydro_24"/>
</dbReference>
<dbReference type="PANTHER" id="PTHR38107">
    <property type="match status" value="1"/>
</dbReference>
<dbReference type="EMBL" id="JAZDRP010000001">
    <property type="protein sequence ID" value="MEE2525167.1"/>
    <property type="molecule type" value="Genomic_DNA"/>
</dbReference>
<feature type="compositionally biased region" description="Low complexity" evidence="5">
    <location>
        <begin position="294"/>
        <end position="317"/>
    </location>
</feature>
<evidence type="ECO:0000256" key="5">
    <source>
        <dbReference type="SAM" id="MobiDB-lite"/>
    </source>
</evidence>
<evidence type="ECO:0000256" key="6">
    <source>
        <dbReference type="SAM" id="Phobius"/>
    </source>
</evidence>
<dbReference type="CDD" id="cd00737">
    <property type="entry name" value="lyz_endolysin_autolysin"/>
    <property type="match status" value="1"/>
</dbReference>
<dbReference type="Proteomes" id="UP001354971">
    <property type="component" value="Unassembled WGS sequence"/>
</dbReference>
<protein>
    <recommendedName>
        <fullName evidence="4">Lysozyme</fullName>
        <ecNumber evidence="4">3.2.1.17</ecNumber>
    </recommendedName>
</protein>
<dbReference type="SUPFAM" id="SSF53955">
    <property type="entry name" value="Lysozyme-like"/>
    <property type="match status" value="1"/>
</dbReference>
<evidence type="ECO:0000313" key="8">
    <source>
        <dbReference type="Proteomes" id="UP001354971"/>
    </source>
</evidence>
<keyword evidence="3" id="KW-1035">Host cytoplasm</keyword>
<sequence length="430" mass="45577">MKPRLKSTPAARELIKAHEPFISTARQDNDGWTVGYGHRAAAKSGVTVGQEEAELLLVYDVLRAEQAIDESLGGDLGSPQRDALVSFALGIGLPAFRSSAVVRLIRKKRWLEAADAIAAWNGGESARHQAERNLFLKDLPEEANRSPVELVIEFDHPDDEPEADILPVDVESEIAGAEPEPESEPEPEPEAEPEPEPEPEPEAEPAEMPAITRAGPQRSALAEQVIMRMRAQLSGPIRQTGYAEPEPVEPEAQPGPDSLSTPETTMSSLGFTFTQSSDIDDEEPETSEEPEGLPPIVGAGAVNADGAAGEVSGAGDAADPDDADDQDAHDDLPEPSEIDAEFAESAEDAEQDSWANGDSKPAPGRNGGHLGEVIVLILGLALLGGGGWDMFTRFNSGAEQPSLFFGLAALVAGFILAAGATIWLLGGRRK</sequence>
<dbReference type="EC" id="3.2.1.17" evidence="4"/>
<feature type="transmembrane region" description="Helical" evidence="6">
    <location>
        <begin position="370"/>
        <end position="391"/>
    </location>
</feature>
<dbReference type="Gene3D" id="1.10.530.40">
    <property type="match status" value="1"/>
</dbReference>
<dbReference type="PANTHER" id="PTHR38107:SF3">
    <property type="entry name" value="LYSOZYME RRRD-RELATED"/>
    <property type="match status" value="1"/>
</dbReference>
<keyword evidence="4" id="KW-0326">Glycosidase</keyword>
<feature type="region of interest" description="Disordered" evidence="5">
    <location>
        <begin position="225"/>
        <end position="365"/>
    </location>
</feature>
<comment type="similarity">
    <text evidence="4">Belongs to the glycosyl hydrolase 24 family.</text>
</comment>
<feature type="compositionally biased region" description="Acidic residues" evidence="5">
    <location>
        <begin position="278"/>
        <end position="291"/>
    </location>
</feature>
<dbReference type="Pfam" id="PF00959">
    <property type="entry name" value="Phage_lysozyme"/>
    <property type="match status" value="1"/>
</dbReference>
<keyword evidence="8" id="KW-1185">Reference proteome</keyword>
<comment type="catalytic activity">
    <reaction evidence="4">
        <text>Hydrolysis of (1-&gt;4)-beta-linkages between N-acetylmuramic acid and N-acetyl-D-glucosamine residues in a peptidoglycan and between N-acetyl-D-glucosamine residues in chitodextrins.</text>
        <dbReference type="EC" id="3.2.1.17"/>
    </reaction>
</comment>
<feature type="compositionally biased region" description="Polar residues" evidence="5">
    <location>
        <begin position="258"/>
        <end position="277"/>
    </location>
</feature>
<proteinExistence type="inferred from homology"/>
<keyword evidence="6" id="KW-0472">Membrane</keyword>
<gene>
    <name evidence="7" type="ORF">V0U79_02230</name>
</gene>
<feature type="compositionally biased region" description="Acidic residues" evidence="5">
    <location>
        <begin position="318"/>
        <end position="351"/>
    </location>
</feature>
<evidence type="ECO:0000313" key="7">
    <source>
        <dbReference type="EMBL" id="MEE2525167.1"/>
    </source>
</evidence>
<dbReference type="InterPro" id="IPR023347">
    <property type="entry name" value="Lysozyme_dom_sf"/>
</dbReference>
<keyword evidence="1 4" id="KW-0929">Antimicrobial</keyword>
<evidence type="ECO:0000256" key="4">
    <source>
        <dbReference type="RuleBase" id="RU003788"/>
    </source>
</evidence>
<keyword evidence="4" id="KW-0378">Hydrolase</keyword>
<name>A0ABU7LMN8_9PROT</name>
<feature type="region of interest" description="Disordered" evidence="5">
    <location>
        <begin position="175"/>
        <end position="206"/>
    </location>
</feature>